<protein>
    <submittedName>
        <fullName evidence="1">Uncharacterized protein</fullName>
    </submittedName>
</protein>
<dbReference type="EMBL" id="FR719195">
    <property type="protein sequence ID" value="CBX81679.1"/>
    <property type="molecule type" value="Genomic_DNA"/>
</dbReference>
<name>E5B874_ERWAM</name>
<gene>
    <name evidence="1" type="ORF">EAIL5_2859</name>
</gene>
<evidence type="ECO:0000313" key="1">
    <source>
        <dbReference type="EMBL" id="CBX81679.1"/>
    </source>
</evidence>
<dbReference type="AlphaFoldDB" id="E5B874"/>
<accession>E5B874</accession>
<organism evidence="1">
    <name type="scientific">Erwinia amylovora ATCC BAA-2158</name>
    <dbReference type="NCBI Taxonomy" id="889211"/>
    <lineage>
        <taxon>Bacteria</taxon>
        <taxon>Pseudomonadati</taxon>
        <taxon>Pseudomonadota</taxon>
        <taxon>Gammaproteobacteria</taxon>
        <taxon>Enterobacterales</taxon>
        <taxon>Erwiniaceae</taxon>
        <taxon>Erwinia</taxon>
    </lineage>
</organism>
<sequence length="32" mass="3595">MKTINKKAIAEIIKAAQKWQVLNPNKLTTVSN</sequence>
<reference evidence="1" key="1">
    <citation type="journal article" date="2011" name="J. Bacteriol.">
        <title>Genome Sequence of an Erwinia amylovora Strain with Pathogenicity Restricted to Rubus Plants.</title>
        <authorList>
            <person name="Powney R."/>
            <person name="Smits T.H."/>
            <person name="Sawbridge T."/>
            <person name="Frey B."/>
            <person name="Blom J."/>
            <person name="Frey J.E."/>
            <person name="Plummer K.M."/>
            <person name="Beer S.V."/>
            <person name="Luck J."/>
            <person name="Duffy B."/>
            <person name="Rodoni B."/>
        </authorList>
    </citation>
    <scope>NUCLEOTIDE SEQUENCE</scope>
    <source>
        <strain evidence="1">ATCC BAA-2158</strain>
    </source>
</reference>
<proteinExistence type="predicted"/>